<feature type="transmembrane region" description="Helical" evidence="3">
    <location>
        <begin position="844"/>
        <end position="867"/>
    </location>
</feature>
<accession>A0A101JS56</accession>
<keyword evidence="3" id="KW-1133">Transmembrane helix</keyword>
<feature type="transmembrane region" description="Helical" evidence="3">
    <location>
        <begin position="646"/>
        <end position="676"/>
    </location>
</feature>
<feature type="transmembrane region" description="Helical" evidence="3">
    <location>
        <begin position="195"/>
        <end position="213"/>
    </location>
</feature>
<feature type="transmembrane region" description="Helical" evidence="3">
    <location>
        <begin position="252"/>
        <end position="269"/>
    </location>
</feature>
<keyword evidence="1" id="KW-0175">Coiled coil</keyword>
<dbReference type="NCBIfam" id="NF047321">
    <property type="entry name" value="SCO7613_CTERM"/>
    <property type="match status" value="1"/>
</dbReference>
<feature type="transmembrane region" description="Helical" evidence="3">
    <location>
        <begin position="1004"/>
        <end position="1024"/>
    </location>
</feature>
<feature type="transmembrane region" description="Helical" evidence="3">
    <location>
        <begin position="303"/>
        <end position="321"/>
    </location>
</feature>
<feature type="transmembrane region" description="Helical" evidence="3">
    <location>
        <begin position="950"/>
        <end position="968"/>
    </location>
</feature>
<feature type="compositionally biased region" description="Pro residues" evidence="2">
    <location>
        <begin position="104"/>
        <end position="122"/>
    </location>
</feature>
<protein>
    <submittedName>
        <fullName evidence="4">Uncharacterized protein</fullName>
    </submittedName>
</protein>
<keyword evidence="3" id="KW-0812">Transmembrane</keyword>
<feature type="transmembrane region" description="Helical" evidence="3">
    <location>
        <begin position="797"/>
        <end position="813"/>
    </location>
</feature>
<feature type="transmembrane region" description="Helical" evidence="3">
    <location>
        <begin position="362"/>
        <end position="382"/>
    </location>
</feature>
<comment type="caution">
    <text evidence="4">The sequence shown here is derived from an EMBL/GenBank/DDBJ whole genome shotgun (WGS) entry which is preliminary data.</text>
</comment>
<feature type="transmembrane region" description="Helical" evidence="3">
    <location>
        <begin position="683"/>
        <end position="701"/>
    </location>
</feature>
<feature type="transmembrane region" description="Helical" evidence="3">
    <location>
        <begin position="974"/>
        <end position="992"/>
    </location>
</feature>
<feature type="transmembrane region" description="Helical" evidence="3">
    <location>
        <begin position="275"/>
        <end position="291"/>
    </location>
</feature>
<dbReference type="AlphaFoldDB" id="A0A101JS56"/>
<evidence type="ECO:0000256" key="3">
    <source>
        <dbReference type="SAM" id="Phobius"/>
    </source>
</evidence>
<feature type="transmembrane region" description="Helical" evidence="3">
    <location>
        <begin position="721"/>
        <end position="738"/>
    </location>
</feature>
<feature type="transmembrane region" description="Helical" evidence="3">
    <location>
        <begin position="464"/>
        <end position="482"/>
    </location>
</feature>
<dbReference type="InterPro" id="IPR058062">
    <property type="entry name" value="SCO7613_C"/>
</dbReference>
<feature type="region of interest" description="Disordered" evidence="2">
    <location>
        <begin position="95"/>
        <end position="122"/>
    </location>
</feature>
<feature type="transmembrane region" description="Helical" evidence="3">
    <location>
        <begin position="1081"/>
        <end position="1098"/>
    </location>
</feature>
<feature type="transmembrane region" description="Helical" evidence="3">
    <location>
        <begin position="771"/>
        <end position="790"/>
    </location>
</feature>
<feature type="transmembrane region" description="Helical" evidence="3">
    <location>
        <begin position="136"/>
        <end position="157"/>
    </location>
</feature>
<feature type="transmembrane region" description="Helical" evidence="3">
    <location>
        <begin position="333"/>
        <end position="355"/>
    </location>
</feature>
<feature type="transmembrane region" description="Helical" evidence="3">
    <location>
        <begin position="163"/>
        <end position="183"/>
    </location>
</feature>
<evidence type="ECO:0000313" key="5">
    <source>
        <dbReference type="Proteomes" id="UP000053244"/>
    </source>
</evidence>
<feature type="transmembrane region" description="Helical" evidence="3">
    <location>
        <begin position="745"/>
        <end position="765"/>
    </location>
</feature>
<keyword evidence="5" id="KW-1185">Reference proteome</keyword>
<evidence type="ECO:0000256" key="2">
    <source>
        <dbReference type="SAM" id="MobiDB-lite"/>
    </source>
</evidence>
<feature type="transmembrane region" description="Helical" evidence="3">
    <location>
        <begin position="921"/>
        <end position="938"/>
    </location>
</feature>
<feature type="transmembrane region" description="Helical" evidence="3">
    <location>
        <begin position="388"/>
        <end position="409"/>
    </location>
</feature>
<proteinExistence type="predicted"/>
<feature type="transmembrane region" description="Helical" evidence="3">
    <location>
        <begin position="511"/>
        <end position="530"/>
    </location>
</feature>
<dbReference type="EMBL" id="LLZH01000189">
    <property type="protein sequence ID" value="KUL31996.1"/>
    <property type="molecule type" value="Genomic_DNA"/>
</dbReference>
<feature type="transmembrane region" description="Helical" evidence="3">
    <location>
        <begin position="819"/>
        <end position="837"/>
    </location>
</feature>
<dbReference type="Proteomes" id="UP000053244">
    <property type="component" value="Unassembled WGS sequence"/>
</dbReference>
<feature type="transmembrane region" description="Helical" evidence="3">
    <location>
        <begin position="873"/>
        <end position="891"/>
    </location>
</feature>
<name>A0A101JS56_9ACTN</name>
<organism evidence="4 5">
    <name type="scientific">Actinoplanes awajinensis subsp. mycoplanecinus</name>
    <dbReference type="NCBI Taxonomy" id="135947"/>
    <lineage>
        <taxon>Bacteria</taxon>
        <taxon>Bacillati</taxon>
        <taxon>Actinomycetota</taxon>
        <taxon>Actinomycetes</taxon>
        <taxon>Micromonosporales</taxon>
        <taxon>Micromonosporaceae</taxon>
        <taxon>Actinoplanes</taxon>
    </lineage>
</organism>
<sequence>MSETVPVTEYPCPHCESMASAETGCPDCGRGPDPDAIEVVRLDAEIIELRTRLQTIRAEAAGVETQLRNASTQRDAAAFRVRSALEPVAPVLAPPAWFTGTGTTPPPPPPTIPAPPRLPSEPAPERRLTTLTAQNVLFALGGLLLVVAAAVFTAVAWAQVGVAGRALILAAATAAVLAVPPFAQRRGLTGAAETLAAVGLLMILMDGYAAWAVDLLGVTNLAAQVYAAAVCAVTAVIALGYGRLVGLPGPRIAALLIAQPVLPLLAAGADADTTGWSLALTGVTALNLVILHRGRFAPAGTGLLAYACGSIAAFCSVIVALGGLRDAGTPGRAAVAGGALVLVAAVLTAGTVLAAHREAQMYAAAGLTVAIGVAAGGVVFRLDPGTPTLRFAVLALVIAVPAAVARVRLPEPVGRGPWGGALALAGVPALTVATAALIAARSSLEAARPVLDAPLGWVVTGSTWDLPVAAVAVVLAYGILLPARLRADLALTALLVLALLVPAAFRLPWWTAALLGVLVTAGAVALATRATTVRRLGLRLGVSAVATAHALATGLGDPGVAAGVCAAITLIGVTAATLVHSGPRHGDVGVAAATAGLLAGPAAVWLGLLAADTSGTVRVRALFLVTVLLCAAAHRLAWYVPQVTGVALLLAAGTPLWALAGSDPGALYVAGALLLVAVLRKPYALVAGVVLVIGLLGWTGPDLAAVLIEPWDGPVTGSVDWSTPVAVLITAVAAAVAVRITAVNGALLVASPLVALAVPLTLAAAGAPWPVGPLATLIVGLTGLATLTLAPATPPGFLIPFGVLAIVGLAGATHRPGPMLTAFALVAVAGAVIGTAARDEPARITGWLAATLSTVVVAYTAADLAALDAGGTALAVLAAAAVAAVLDWFLAARRPREALAAAAVAHGTALIALLISGSTGWAALIATLWSVVLAVRALRPGEPAAIRNQHVIAAAGSALLGWWLFLTAQQVTTAEVYTGPAAVLALGAGWFVRRGRPELPSWAAYGPALGAAFLPTLAVIAGSSPDDPQYPRRLLLGVAALAVLVAGALARLQAPVVSGGVVLALVALHELAQVWDLVPRWVPLALGGLVLVGVATTLEQRRRDLARLREAVSRLG</sequence>
<feature type="transmembrane region" description="Helical" evidence="3">
    <location>
        <begin position="588"/>
        <end position="609"/>
    </location>
</feature>
<keyword evidence="3" id="KW-0472">Membrane</keyword>
<feature type="transmembrane region" description="Helical" evidence="3">
    <location>
        <begin position="489"/>
        <end position="505"/>
    </location>
</feature>
<feature type="transmembrane region" description="Helical" evidence="3">
    <location>
        <begin position="621"/>
        <end position="640"/>
    </location>
</feature>
<reference evidence="4 5" key="1">
    <citation type="submission" date="2015-10" db="EMBL/GenBank/DDBJ databases">
        <authorList>
            <person name="Gilbert D.G."/>
        </authorList>
    </citation>
    <scope>NUCLEOTIDE SEQUENCE [LARGE SCALE GENOMIC DNA]</scope>
    <source>
        <strain evidence="4 5">NRRL B-16712</strain>
    </source>
</reference>
<evidence type="ECO:0000313" key="4">
    <source>
        <dbReference type="EMBL" id="KUL31996.1"/>
    </source>
</evidence>
<feature type="transmembrane region" description="Helical" evidence="3">
    <location>
        <begin position="1030"/>
        <end position="1049"/>
    </location>
</feature>
<feature type="transmembrane region" description="Helical" evidence="3">
    <location>
        <begin position="560"/>
        <end position="582"/>
    </location>
</feature>
<feature type="transmembrane region" description="Helical" evidence="3">
    <location>
        <begin position="421"/>
        <end position="444"/>
    </location>
</feature>
<feature type="coiled-coil region" evidence="1">
    <location>
        <begin position="39"/>
        <end position="73"/>
    </location>
</feature>
<feature type="transmembrane region" description="Helical" evidence="3">
    <location>
        <begin position="225"/>
        <end position="245"/>
    </location>
</feature>
<evidence type="ECO:0000256" key="1">
    <source>
        <dbReference type="SAM" id="Coils"/>
    </source>
</evidence>
<gene>
    <name evidence="4" type="ORF">ADL15_21060</name>
</gene>